<comment type="subcellular location">
    <subcellularLocation>
        <location evidence="13">Cell membrane</location>
        <topology evidence="13">Single-pass membrane protein</topology>
    </subcellularLocation>
    <subcellularLocation>
        <location evidence="12">Endomembrane system</location>
        <topology evidence="12">Single-pass membrane protein</topology>
    </subcellularLocation>
</comment>
<keyword evidence="3 13" id="KW-0138">CF(0)</keyword>
<evidence type="ECO:0000256" key="14">
    <source>
        <dbReference type="RuleBase" id="RU003848"/>
    </source>
</evidence>
<evidence type="ECO:0000256" key="3">
    <source>
        <dbReference type="ARBA" id="ARBA00022547"/>
    </source>
</evidence>
<dbReference type="GO" id="GO:0046933">
    <property type="term" value="F:proton-transporting ATP synthase activity, rotational mechanism"/>
    <property type="evidence" value="ECO:0007669"/>
    <property type="project" value="UniProtKB-UniRule"/>
</dbReference>
<dbReference type="AlphaFoldDB" id="A0A2A4Z5M3"/>
<evidence type="ECO:0000256" key="1">
    <source>
        <dbReference type="ARBA" id="ARBA00005513"/>
    </source>
</evidence>
<dbReference type="GO" id="GO:0005886">
    <property type="term" value="C:plasma membrane"/>
    <property type="evidence" value="ECO:0007669"/>
    <property type="project" value="UniProtKB-SubCell"/>
</dbReference>
<dbReference type="PANTHER" id="PTHR33445">
    <property type="entry name" value="ATP SYNTHASE SUBUNIT B', CHLOROPLASTIC"/>
    <property type="match status" value="1"/>
</dbReference>
<comment type="function">
    <text evidence="10 13">F(1)F(0) ATP synthase produces ATP from ADP in the presence of a proton or sodium gradient. F-type ATPases consist of two structural domains, F(1) containing the extramembraneous catalytic core and F(0) containing the membrane proton channel, linked together by a central stalk and a peripheral stalk. During catalysis, ATP synthesis in the catalytic domain of F(1) is coupled via a rotary mechanism of the central stalk subunits to proton translocation.</text>
</comment>
<evidence type="ECO:0000256" key="11">
    <source>
        <dbReference type="ARBA" id="ARBA00025614"/>
    </source>
</evidence>
<evidence type="ECO:0000256" key="13">
    <source>
        <dbReference type="HAMAP-Rule" id="MF_01398"/>
    </source>
</evidence>
<evidence type="ECO:0000256" key="8">
    <source>
        <dbReference type="ARBA" id="ARBA00023136"/>
    </source>
</evidence>
<sequence length="250" mass="28617">MEFDLWTFGLQTINFIALVWLLKVFLYSPVMAAIARRQAENALAMENAQQVEKLAQSKNEKLNAIYEKIDEERKQILADARIAESRAYDKLIQQGREEVDKLRDLAQQDIEREYHKAEVEMRRGATDLAITLARHILMESQSGDLNAMFLEKIIAHFESITPAEFSNIEDHLTDGDLNIITAEKLNAATQKRWSKAIDSVFNNKASFTFSVNQSLIAGANIQFPNGLIRFNWQDSLDEIKATLYERADHP</sequence>
<reference key="1">
    <citation type="submission" date="2017-08" db="EMBL/GenBank/DDBJ databases">
        <title>A dynamic microbial community with high functional redundancy inhabits the cold, oxic subseafloor aquifer.</title>
        <authorList>
            <person name="Tully B.J."/>
            <person name="Wheat C.G."/>
            <person name="Glazer B.T."/>
            <person name="Huber J.A."/>
        </authorList>
    </citation>
    <scope>NUCLEOTIDE SEQUENCE [LARGE SCALE GENOMIC DNA]</scope>
</reference>
<evidence type="ECO:0000256" key="12">
    <source>
        <dbReference type="ARBA" id="ARBA00037847"/>
    </source>
</evidence>
<dbReference type="Pfam" id="PF00213">
    <property type="entry name" value="OSCP"/>
    <property type="match status" value="1"/>
</dbReference>
<reference evidence="15" key="2">
    <citation type="journal article" date="2018" name="ISME J.">
        <title>A dynamic microbial community with high functional redundancy inhabits the cold, oxic subseafloor aquifer.</title>
        <authorList>
            <person name="Tully B.J."/>
            <person name="Wheat C.G."/>
            <person name="Glazer B.T."/>
            <person name="Huber J.A."/>
        </authorList>
    </citation>
    <scope>NUCLEOTIDE SEQUENCE</scope>
    <source>
        <strain evidence="15">NORP83</strain>
    </source>
</reference>
<keyword evidence="4 13" id="KW-0812">Transmembrane</keyword>
<dbReference type="GO" id="GO:0045259">
    <property type="term" value="C:proton-transporting ATP synthase complex"/>
    <property type="evidence" value="ECO:0007669"/>
    <property type="project" value="UniProtKB-KW"/>
</dbReference>
<dbReference type="InterPro" id="IPR002146">
    <property type="entry name" value="ATP_synth_b/b'su_bac/chlpt"/>
</dbReference>
<evidence type="ECO:0000256" key="4">
    <source>
        <dbReference type="ARBA" id="ARBA00022692"/>
    </source>
</evidence>
<keyword evidence="8 13" id="KW-0472">Membrane</keyword>
<keyword evidence="9 13" id="KW-0066">ATP synthesis</keyword>
<dbReference type="EMBL" id="NVUS01000004">
    <property type="protein sequence ID" value="PCJ02394.1"/>
    <property type="molecule type" value="Genomic_DNA"/>
</dbReference>
<accession>A0A2A4Z5M3</accession>
<keyword evidence="13" id="KW-1003">Cell membrane</keyword>
<dbReference type="CDD" id="cd06503">
    <property type="entry name" value="ATP-synt_Fo_b"/>
    <property type="match status" value="1"/>
</dbReference>
<gene>
    <name evidence="13" type="primary">atpF</name>
    <name evidence="15" type="ORF">COB13_04145</name>
</gene>
<evidence type="ECO:0000313" key="15">
    <source>
        <dbReference type="EMBL" id="PCJ02394.1"/>
    </source>
</evidence>
<comment type="caution">
    <text evidence="15">The sequence shown here is derived from an EMBL/GenBank/DDBJ whole genome shotgun (WGS) entry which is preliminary data.</text>
</comment>
<dbReference type="PANTHER" id="PTHR33445:SF2">
    <property type="entry name" value="ATP SYNTHASE SUBUNIT B', CHLOROPLASTIC"/>
    <property type="match status" value="1"/>
</dbReference>
<keyword evidence="2 13" id="KW-0813">Transport</keyword>
<comment type="function">
    <text evidence="11">Component of the F(0) channel, it forms part of the peripheral stalk, linking F(1) to F(0). The b'-subunit is a diverged and duplicated form of b found in plants and photosynthetic bacteria.</text>
</comment>
<dbReference type="GO" id="GO:0046961">
    <property type="term" value="F:proton-transporting ATPase activity, rotational mechanism"/>
    <property type="evidence" value="ECO:0007669"/>
    <property type="project" value="TreeGrafter"/>
</dbReference>
<evidence type="ECO:0000256" key="7">
    <source>
        <dbReference type="ARBA" id="ARBA00023065"/>
    </source>
</evidence>
<dbReference type="HAMAP" id="MF_01398">
    <property type="entry name" value="ATP_synth_b_bprime"/>
    <property type="match status" value="1"/>
</dbReference>
<comment type="subunit">
    <text evidence="13">F-type ATPases have 2 components, F(1) - the catalytic core - and F(0) - the membrane proton channel. F(1) has five subunits: alpha(3), beta(3), gamma(1), delta(1), epsilon(1). F(0) has three main subunits: a(1), b(2) and c(10-14). The alpha and beta chains form an alternating ring which encloses part of the gamma chain. F(1) is attached to F(0) by a central stalk formed by the gamma and epsilon chains, while a peripheral stalk is formed by the delta and b chains.</text>
</comment>
<dbReference type="Pfam" id="PF00430">
    <property type="entry name" value="ATP-synt_B"/>
    <property type="match status" value="1"/>
</dbReference>
<protein>
    <recommendedName>
        <fullName evidence="13">ATP synthase subunit b</fullName>
    </recommendedName>
    <alternativeName>
        <fullName evidence="13">ATP synthase F(0) sector subunit b</fullName>
    </alternativeName>
    <alternativeName>
        <fullName evidence="13">ATPase subunit I</fullName>
    </alternativeName>
    <alternativeName>
        <fullName evidence="13">F-type ATPase subunit b</fullName>
        <shortName evidence="13">F-ATPase subunit b</shortName>
    </alternativeName>
</protein>
<keyword evidence="7 13" id="KW-0406">Ion transport</keyword>
<proteinExistence type="inferred from homology"/>
<dbReference type="InterPro" id="IPR050059">
    <property type="entry name" value="ATP_synthase_B_chain"/>
</dbReference>
<dbReference type="GO" id="GO:0012505">
    <property type="term" value="C:endomembrane system"/>
    <property type="evidence" value="ECO:0007669"/>
    <property type="project" value="UniProtKB-SubCell"/>
</dbReference>
<name>A0A2A4Z5M3_9PROT</name>
<evidence type="ECO:0000256" key="9">
    <source>
        <dbReference type="ARBA" id="ARBA00023310"/>
    </source>
</evidence>
<evidence type="ECO:0000256" key="5">
    <source>
        <dbReference type="ARBA" id="ARBA00022781"/>
    </source>
</evidence>
<feature type="transmembrane region" description="Helical" evidence="13">
    <location>
        <begin position="12"/>
        <end position="35"/>
    </location>
</feature>
<dbReference type="InterPro" id="IPR000711">
    <property type="entry name" value="ATPase_OSCP/dsu"/>
</dbReference>
<evidence type="ECO:0000256" key="2">
    <source>
        <dbReference type="ARBA" id="ARBA00022448"/>
    </source>
</evidence>
<comment type="similarity">
    <text evidence="1 13 14">Belongs to the ATPase B chain family.</text>
</comment>
<evidence type="ECO:0000256" key="6">
    <source>
        <dbReference type="ARBA" id="ARBA00022989"/>
    </source>
</evidence>
<keyword evidence="5 13" id="KW-0375">Hydrogen ion transport</keyword>
<evidence type="ECO:0000256" key="10">
    <source>
        <dbReference type="ARBA" id="ARBA00025198"/>
    </source>
</evidence>
<keyword evidence="6 13" id="KW-1133">Transmembrane helix</keyword>
<organism evidence="15">
    <name type="scientific">OCS116 cluster bacterium</name>
    <dbReference type="NCBI Taxonomy" id="2030921"/>
    <lineage>
        <taxon>Bacteria</taxon>
        <taxon>Pseudomonadati</taxon>
        <taxon>Pseudomonadota</taxon>
        <taxon>Alphaproteobacteria</taxon>
        <taxon>OCS116 cluster</taxon>
    </lineage>
</organism>